<protein>
    <submittedName>
        <fullName evidence="1">Unnamed protein product</fullName>
    </submittedName>
</protein>
<name>A0ACB5TQH7_CANBO</name>
<gene>
    <name evidence="1" type="ORF">Cboi01_000282000</name>
</gene>
<comment type="caution">
    <text evidence="1">The sequence shown here is derived from an EMBL/GenBank/DDBJ whole genome shotgun (WGS) entry which is preliminary data.</text>
</comment>
<keyword evidence="2" id="KW-1185">Reference proteome</keyword>
<organism evidence="1 2">
    <name type="scientific">Candida boidinii</name>
    <name type="common">Yeast</name>
    <dbReference type="NCBI Taxonomy" id="5477"/>
    <lineage>
        <taxon>Eukaryota</taxon>
        <taxon>Fungi</taxon>
        <taxon>Dikarya</taxon>
        <taxon>Ascomycota</taxon>
        <taxon>Saccharomycotina</taxon>
        <taxon>Pichiomycetes</taxon>
        <taxon>Pichiales</taxon>
        <taxon>Pichiaceae</taxon>
        <taxon>Ogataea</taxon>
        <taxon>Ogataea/Candida clade</taxon>
    </lineage>
</organism>
<proteinExistence type="predicted"/>
<accession>A0ACB5TQH7</accession>
<evidence type="ECO:0000313" key="1">
    <source>
        <dbReference type="EMBL" id="GME92621.1"/>
    </source>
</evidence>
<dbReference type="Proteomes" id="UP001165101">
    <property type="component" value="Unassembled WGS sequence"/>
</dbReference>
<reference evidence="1" key="1">
    <citation type="submission" date="2023-04" db="EMBL/GenBank/DDBJ databases">
        <title>Candida boidinii NBRC 1967.</title>
        <authorList>
            <person name="Ichikawa N."/>
            <person name="Sato H."/>
            <person name="Tonouchi N."/>
        </authorList>
    </citation>
    <scope>NUCLEOTIDE SEQUENCE</scope>
    <source>
        <strain evidence="1">NBRC 1967</strain>
    </source>
</reference>
<dbReference type="EMBL" id="BSXV01001375">
    <property type="protein sequence ID" value="GME92621.1"/>
    <property type="molecule type" value="Genomic_DNA"/>
</dbReference>
<sequence>MKGSNYLPLNQSDLIVGSSSNSHPGNSNNNNTNNNNNNKLKCYLVIRFATNIPDVELLVNLNNLRDVSTGWVRQQIRFKIPKESENKRLKLIHNGRVLLNHSDLEKEIRKIQKLRQLADAEDNKNEDNEEGGGGGDENGDEPIKLYIHCLIGEELTPEELKEEELMDNKQPERSTAPAVRGFDRLLSQGFSQQDVFDLRRQFQEIHGSSLQNNSEDAIRDLEDRWIDSTVNNEIDEFTGLGVIIIIEMQI</sequence>
<evidence type="ECO:0000313" key="2">
    <source>
        <dbReference type="Proteomes" id="UP001165101"/>
    </source>
</evidence>